<dbReference type="EMBL" id="CM001488">
    <property type="protein sequence ID" value="EIM64456.1"/>
    <property type="molecule type" value="Genomic_DNA"/>
</dbReference>
<reference evidence="2 3" key="2">
    <citation type="submission" date="2012-02" db="EMBL/GenBank/DDBJ databases">
        <title>Improved High-Quality Draft sequence of Desulfobacter postgatei 2ac9.</title>
        <authorList>
            <consortium name="US DOE Joint Genome Institute"/>
            <person name="Lucas S."/>
            <person name="Han J."/>
            <person name="Lapidus A."/>
            <person name="Cheng J.-F."/>
            <person name="Goodwin L."/>
            <person name="Pitluck S."/>
            <person name="Peters L."/>
            <person name="Ovchinnikova G."/>
            <person name="Held B."/>
            <person name="Detter J.C."/>
            <person name="Han C."/>
            <person name="Tapia R."/>
            <person name="Land M."/>
            <person name="Hauser L."/>
            <person name="Kyrpides N."/>
            <person name="Ivanova N."/>
            <person name="Pagani I."/>
            <person name="Orellana R."/>
            <person name="Lovley D."/>
            <person name="Woyke T."/>
        </authorList>
    </citation>
    <scope>NUCLEOTIDE SEQUENCE [LARGE SCALE GENOMIC DNA]</scope>
    <source>
        <strain evidence="2 3">2ac9</strain>
    </source>
</reference>
<sequence>MSFPRDIIMRRIVIPAILFFFTPCAAFAATGVKTSIKKYSLFTYEDRVYLCEPYLVGQDEWLYKIFRQKGEISASDFPLFLKIFKTINPQISNIDAISPGSQIVIPLKQVDKNAYKHENNGMVAVPVLEFSTEINSATLSRHIHEHEVKAGETISELLSEEFLTSRGHLSRTGEKIVLHLNPNITDINRIYQGTTIAIPDPSILSQPWFTDFIAMGKDVAPLANNVATNISEEKRTLPHSPKPLSMAQLTDLKRYTRLIQGHLMHQGKLFFPSDSQGGKPQCIDLSITPVISDDTGKKTVLLGPDATEASMDPDLVAAMKAYWKNLQFRKYSEVLNAKMLLNTQTMKDVPRSHESLIRLLIAATSYSYEPRVYFPLSVNKVQMTVSLGRITHKHASDILINSGSVYGKALDVLKSQGYLILDLPSDLTFEDICTRLFSQLGYQVWKDPSFNTDRKVYNIPGVYIEKGLEKLFFTRIPLFKRATNFLENEKIDVIMLNKESAR</sequence>
<accession>I5B4P3</accession>
<dbReference type="HOGENOM" id="CLU_554052_0_0_7"/>
<proteinExistence type="predicted"/>
<feature type="chain" id="PRO_5003700511" description="LysM domain-containing protein" evidence="1">
    <location>
        <begin position="29"/>
        <end position="502"/>
    </location>
</feature>
<dbReference type="InterPro" id="IPR036779">
    <property type="entry name" value="LysM_dom_sf"/>
</dbReference>
<evidence type="ECO:0000256" key="1">
    <source>
        <dbReference type="SAM" id="SignalP"/>
    </source>
</evidence>
<dbReference type="Proteomes" id="UP000005778">
    <property type="component" value="Chromosome"/>
</dbReference>
<gene>
    <name evidence="2" type="ORF">DespoDRAFT_02612</name>
</gene>
<dbReference type="AlphaFoldDB" id="I5B4P3"/>
<evidence type="ECO:0000313" key="3">
    <source>
        <dbReference type="Proteomes" id="UP000005778"/>
    </source>
</evidence>
<dbReference type="Gene3D" id="3.10.350.10">
    <property type="entry name" value="LysM domain"/>
    <property type="match status" value="1"/>
</dbReference>
<name>I5B4P3_9BACT</name>
<keyword evidence="1" id="KW-0732">Signal</keyword>
<evidence type="ECO:0000313" key="2">
    <source>
        <dbReference type="EMBL" id="EIM64456.1"/>
    </source>
</evidence>
<protein>
    <recommendedName>
        <fullName evidence="4">LysM domain-containing protein</fullName>
    </recommendedName>
</protein>
<dbReference type="STRING" id="879212.DespoDRAFT_02612"/>
<organism evidence="2 3">
    <name type="scientific">Desulfobacter postgatei 2ac9</name>
    <dbReference type="NCBI Taxonomy" id="879212"/>
    <lineage>
        <taxon>Bacteria</taxon>
        <taxon>Pseudomonadati</taxon>
        <taxon>Thermodesulfobacteriota</taxon>
        <taxon>Desulfobacteria</taxon>
        <taxon>Desulfobacterales</taxon>
        <taxon>Desulfobacteraceae</taxon>
        <taxon>Desulfobacter</taxon>
    </lineage>
</organism>
<reference evidence="2 3" key="1">
    <citation type="submission" date="2011-09" db="EMBL/GenBank/DDBJ databases">
        <authorList>
            <consortium name="US DOE Joint Genome Institute (JGI-PGF)"/>
            <person name="Lucas S."/>
            <person name="Han J."/>
            <person name="Lapidus A."/>
            <person name="Cheng J.-F."/>
            <person name="Goodwin L."/>
            <person name="Pitluck S."/>
            <person name="Peters L."/>
            <person name="Land M.L."/>
            <person name="Hauser L."/>
            <person name="Orellana R."/>
            <person name="Lovley D."/>
            <person name="Woyke T.J."/>
        </authorList>
    </citation>
    <scope>NUCLEOTIDE SEQUENCE [LARGE SCALE GENOMIC DNA]</scope>
    <source>
        <strain evidence="2 3">2ac9</strain>
    </source>
</reference>
<evidence type="ECO:0008006" key="4">
    <source>
        <dbReference type="Google" id="ProtNLM"/>
    </source>
</evidence>
<dbReference type="OrthoDB" id="5469006at2"/>
<feature type="signal peptide" evidence="1">
    <location>
        <begin position="1"/>
        <end position="28"/>
    </location>
</feature>
<dbReference type="eggNOG" id="COG1388">
    <property type="taxonomic scope" value="Bacteria"/>
</dbReference>
<keyword evidence="3" id="KW-1185">Reference proteome</keyword>